<organism evidence="1 2">
    <name type="scientific">Eumeta variegata</name>
    <name type="common">Bagworm moth</name>
    <name type="synonym">Eumeta japonica</name>
    <dbReference type="NCBI Taxonomy" id="151549"/>
    <lineage>
        <taxon>Eukaryota</taxon>
        <taxon>Metazoa</taxon>
        <taxon>Ecdysozoa</taxon>
        <taxon>Arthropoda</taxon>
        <taxon>Hexapoda</taxon>
        <taxon>Insecta</taxon>
        <taxon>Pterygota</taxon>
        <taxon>Neoptera</taxon>
        <taxon>Endopterygota</taxon>
        <taxon>Lepidoptera</taxon>
        <taxon>Glossata</taxon>
        <taxon>Ditrysia</taxon>
        <taxon>Tineoidea</taxon>
        <taxon>Psychidae</taxon>
        <taxon>Oiketicinae</taxon>
        <taxon>Eumeta</taxon>
    </lineage>
</organism>
<proteinExistence type="predicted"/>
<protein>
    <submittedName>
        <fullName evidence="1">Uncharacterized protein</fullName>
    </submittedName>
</protein>
<name>A0A4C1V4R2_EUMVA</name>
<dbReference type="Proteomes" id="UP000299102">
    <property type="component" value="Unassembled WGS sequence"/>
</dbReference>
<gene>
    <name evidence="1" type="ORF">EVAR_5178_1</name>
</gene>
<evidence type="ECO:0000313" key="1">
    <source>
        <dbReference type="EMBL" id="GBP33225.1"/>
    </source>
</evidence>
<dbReference type="AlphaFoldDB" id="A0A4C1V4R2"/>
<sequence>MFRRQFDLRNSAVSSANSASWTPVFGRGMSFTYAECSRGERALENYKCKDSFWLFRRRDRSPSIQSTGPPFSIMCYCVCGIPSSRVPDCRLPCVYECVGYRAVHIARKQCVRPVIHFGLLHRLHAEPSHSFCARERSHRFTLQISIDILVTSCVLYT</sequence>
<reference evidence="1 2" key="1">
    <citation type="journal article" date="2019" name="Commun. Biol.">
        <title>The bagworm genome reveals a unique fibroin gene that provides high tensile strength.</title>
        <authorList>
            <person name="Kono N."/>
            <person name="Nakamura H."/>
            <person name="Ohtoshi R."/>
            <person name="Tomita M."/>
            <person name="Numata K."/>
            <person name="Arakawa K."/>
        </authorList>
    </citation>
    <scope>NUCLEOTIDE SEQUENCE [LARGE SCALE GENOMIC DNA]</scope>
</reference>
<dbReference type="EMBL" id="BGZK01000271">
    <property type="protein sequence ID" value="GBP33225.1"/>
    <property type="molecule type" value="Genomic_DNA"/>
</dbReference>
<keyword evidence="2" id="KW-1185">Reference proteome</keyword>
<evidence type="ECO:0000313" key="2">
    <source>
        <dbReference type="Proteomes" id="UP000299102"/>
    </source>
</evidence>
<comment type="caution">
    <text evidence="1">The sequence shown here is derived from an EMBL/GenBank/DDBJ whole genome shotgun (WGS) entry which is preliminary data.</text>
</comment>
<accession>A0A4C1V4R2</accession>